<keyword evidence="3" id="KW-1185">Reference proteome</keyword>
<dbReference type="PANTHER" id="PTHR26379">
    <property type="entry name" value="BTB/POZ AND MATH DOMAIN-CONTAINING PROTEIN 1"/>
    <property type="match status" value="1"/>
</dbReference>
<reference evidence="2" key="1">
    <citation type="submission" date="2015-04" db="UniProtKB">
        <authorList>
            <consortium name="EnsemblPlants"/>
        </authorList>
    </citation>
    <scope>IDENTIFICATION</scope>
</reference>
<proteinExistence type="predicted"/>
<dbReference type="Gramene" id="OPUNC11G17060.1">
    <property type="protein sequence ID" value="OPUNC11G17060.1"/>
    <property type="gene ID" value="OPUNC11G17060"/>
</dbReference>
<evidence type="ECO:0000313" key="3">
    <source>
        <dbReference type="Proteomes" id="UP000026962"/>
    </source>
</evidence>
<feature type="domain" description="MATH" evidence="1">
    <location>
        <begin position="1"/>
        <end position="116"/>
    </location>
</feature>
<dbReference type="Gene3D" id="2.60.210.10">
    <property type="entry name" value="Apoptosis, Tumor Necrosis Factor Receptor Associated Protein 2, Chain A"/>
    <property type="match status" value="1"/>
</dbReference>
<dbReference type="Proteomes" id="UP000026962">
    <property type="component" value="Chromosome 11"/>
</dbReference>
<dbReference type="PROSITE" id="PS50144">
    <property type="entry name" value="MATH"/>
    <property type="match status" value="1"/>
</dbReference>
<accession>A0A0E0MHF3</accession>
<dbReference type="PANTHER" id="PTHR26379:SF448">
    <property type="entry name" value="OS10G0423400 PROTEIN"/>
    <property type="match status" value="1"/>
</dbReference>
<evidence type="ECO:0000313" key="2">
    <source>
        <dbReference type="EnsemblPlants" id="OPUNC11G17060.1"/>
    </source>
</evidence>
<dbReference type="Pfam" id="PF22486">
    <property type="entry name" value="MATH_2"/>
    <property type="match status" value="1"/>
</dbReference>
<dbReference type="InterPro" id="IPR002083">
    <property type="entry name" value="MATH/TRAF_dom"/>
</dbReference>
<dbReference type="HOGENOM" id="CLU_1055179_0_0_1"/>
<dbReference type="InterPro" id="IPR045005">
    <property type="entry name" value="BPM1-6"/>
</dbReference>
<dbReference type="SUPFAM" id="SSF49599">
    <property type="entry name" value="TRAF domain-like"/>
    <property type="match status" value="2"/>
</dbReference>
<organism evidence="2">
    <name type="scientific">Oryza punctata</name>
    <name type="common">Red rice</name>
    <dbReference type="NCBI Taxonomy" id="4537"/>
    <lineage>
        <taxon>Eukaryota</taxon>
        <taxon>Viridiplantae</taxon>
        <taxon>Streptophyta</taxon>
        <taxon>Embryophyta</taxon>
        <taxon>Tracheophyta</taxon>
        <taxon>Spermatophyta</taxon>
        <taxon>Magnoliopsida</taxon>
        <taxon>Liliopsida</taxon>
        <taxon>Poales</taxon>
        <taxon>Poaceae</taxon>
        <taxon>BOP clade</taxon>
        <taxon>Oryzoideae</taxon>
        <taxon>Oryzeae</taxon>
        <taxon>Oryzinae</taxon>
        <taxon>Oryza</taxon>
    </lineage>
</organism>
<sequence length="264" mass="29620">MFRHRQFVESPIFDAGGHSWRLMLFPKGVYKGYESHIGVFLQLAASRGDSRLVRARPWFSLLDGAGKPAVSRDARVYDFCNLHSYACYGMQDFITREELEGSECLGDDCFSIQCDVDVITTVHKGHEHPKPCAASVVPSPSQSPPCSTIAVSEASGYHVLKIDGYTRTTMMVTTDEHLDSGEFHARRRPCQCECQDQLARSRAGEPVARYSQSVDKCSISKITDRWVCKSFIKRDKLEKSGHVVGDRFAVRCDLTFNVQDLPVT</sequence>
<evidence type="ECO:0000259" key="1">
    <source>
        <dbReference type="PROSITE" id="PS50144"/>
    </source>
</evidence>
<name>A0A0E0MHF3_ORYPU</name>
<reference evidence="2" key="2">
    <citation type="submission" date="2018-05" db="EMBL/GenBank/DDBJ databases">
        <title>OpunRS2 (Oryza punctata Reference Sequence Version 2).</title>
        <authorList>
            <person name="Zhang J."/>
            <person name="Kudrna D."/>
            <person name="Lee S."/>
            <person name="Talag J."/>
            <person name="Welchert J."/>
            <person name="Wing R.A."/>
        </authorList>
    </citation>
    <scope>NUCLEOTIDE SEQUENCE [LARGE SCALE GENOMIC DNA]</scope>
</reference>
<protein>
    <recommendedName>
        <fullName evidence="1">MATH domain-containing protein</fullName>
    </recommendedName>
</protein>
<dbReference type="STRING" id="4537.A0A0E0MHF3"/>
<dbReference type="InterPro" id="IPR008974">
    <property type="entry name" value="TRAF-like"/>
</dbReference>
<dbReference type="CDD" id="cd00121">
    <property type="entry name" value="MATH"/>
    <property type="match status" value="2"/>
</dbReference>
<dbReference type="EnsemblPlants" id="OPUNC11G17060.1">
    <property type="protein sequence ID" value="OPUNC11G17060.1"/>
    <property type="gene ID" value="OPUNC11G17060"/>
</dbReference>
<dbReference type="GO" id="GO:0016567">
    <property type="term" value="P:protein ubiquitination"/>
    <property type="evidence" value="ECO:0007669"/>
    <property type="project" value="InterPro"/>
</dbReference>
<dbReference type="AlphaFoldDB" id="A0A0E0MHF3"/>